<dbReference type="RefSeq" id="WP_046133427.1">
    <property type="nucleotide sequence ID" value="NZ_FQVC01000018.1"/>
</dbReference>
<dbReference type="InterPro" id="IPR021233">
    <property type="entry name" value="DUF2783"/>
</dbReference>
<evidence type="ECO:0000313" key="1">
    <source>
        <dbReference type="EMBL" id="KKB86789.1"/>
    </source>
</evidence>
<dbReference type="STRING" id="1121477.SAMN02745223_03960"/>
<evidence type="ECO:0000313" key="2">
    <source>
        <dbReference type="Proteomes" id="UP000033608"/>
    </source>
</evidence>
<dbReference type="AlphaFoldDB" id="A0A0F5LX86"/>
<organism evidence="1 2">
    <name type="scientific">Devosia limi DSM 17137</name>
    <dbReference type="NCBI Taxonomy" id="1121477"/>
    <lineage>
        <taxon>Bacteria</taxon>
        <taxon>Pseudomonadati</taxon>
        <taxon>Pseudomonadota</taxon>
        <taxon>Alphaproteobacteria</taxon>
        <taxon>Hyphomicrobiales</taxon>
        <taxon>Devosiaceae</taxon>
        <taxon>Devosia</taxon>
    </lineage>
</organism>
<name>A0A0F5LX86_9HYPH</name>
<dbReference type="EMBL" id="LAJF01000020">
    <property type="protein sequence ID" value="KKB86789.1"/>
    <property type="molecule type" value="Genomic_DNA"/>
</dbReference>
<evidence type="ECO:0008006" key="3">
    <source>
        <dbReference type="Google" id="ProtNLM"/>
    </source>
</evidence>
<keyword evidence="2" id="KW-1185">Reference proteome</keyword>
<proteinExistence type="predicted"/>
<gene>
    <name evidence="1" type="ORF">VW29_00590</name>
</gene>
<sequence>MSETRIMRDNLGAGRDDFYSALMQAHEGLSEAQSHQLNVRLVLLMANEIGDLKRLRAVIELAGRCER</sequence>
<dbReference type="Proteomes" id="UP000033608">
    <property type="component" value="Unassembled WGS sequence"/>
</dbReference>
<dbReference type="Pfam" id="PF10932">
    <property type="entry name" value="DUF2783"/>
    <property type="match status" value="1"/>
</dbReference>
<reference evidence="1 2" key="1">
    <citation type="submission" date="2015-03" db="EMBL/GenBank/DDBJ databases">
        <authorList>
            <person name="Hassan Y.I."/>
            <person name="Lepp D."/>
            <person name="Zhou T."/>
        </authorList>
    </citation>
    <scope>NUCLEOTIDE SEQUENCE [LARGE SCALE GENOMIC DNA]</scope>
    <source>
        <strain evidence="1 2">DSM 17137</strain>
    </source>
</reference>
<comment type="caution">
    <text evidence="1">The sequence shown here is derived from an EMBL/GenBank/DDBJ whole genome shotgun (WGS) entry which is preliminary data.</text>
</comment>
<protein>
    <recommendedName>
        <fullName evidence="3">DUF2783 domain-containing protein</fullName>
    </recommendedName>
</protein>
<dbReference type="PATRIC" id="fig|1121477.3.peg.1154"/>
<dbReference type="OrthoDB" id="8420594at2"/>
<accession>A0A0F5LX86</accession>